<evidence type="ECO:0000313" key="8">
    <source>
        <dbReference type="Proteomes" id="UP000186040"/>
    </source>
</evidence>
<dbReference type="InterPro" id="IPR015797">
    <property type="entry name" value="NUDIX_hydrolase-like_dom_sf"/>
</dbReference>
<dbReference type="Proteomes" id="UP000186040">
    <property type="component" value="Unassembled WGS sequence"/>
</dbReference>
<comment type="caution">
    <text evidence="7">The sequence shown here is derived from an EMBL/GenBank/DDBJ whole genome shotgun (WGS) entry which is preliminary data.</text>
</comment>
<keyword evidence="8" id="KW-1185">Reference proteome</keyword>
<dbReference type="InterPro" id="IPR020084">
    <property type="entry name" value="NUDIX_hydrolase_CS"/>
</dbReference>
<reference evidence="7 8" key="1">
    <citation type="submission" date="2016-10" db="EMBL/GenBank/DDBJ databases">
        <title>The Draft Genome Sequence of Actinokineospora bangkokensis 44EHWT reveals the biosynthetic pathway of antifungal compounds Thailandins with unusual extender unit butylmalonyl-CoA.</title>
        <authorList>
            <person name="Greule A."/>
            <person name="Intra B."/>
            <person name="Flemming S."/>
            <person name="Rommel M.G."/>
            <person name="Panbangred W."/>
            <person name="Bechthold A."/>
        </authorList>
    </citation>
    <scope>NUCLEOTIDE SEQUENCE [LARGE SCALE GENOMIC DNA]</scope>
    <source>
        <strain evidence="7 8">44EHW</strain>
    </source>
</reference>
<keyword evidence="3 5" id="KW-0378">Hydrolase</keyword>
<name>A0A1Q9LTX1_9PSEU</name>
<dbReference type="Pfam" id="PF00293">
    <property type="entry name" value="NUDIX"/>
    <property type="match status" value="1"/>
</dbReference>
<gene>
    <name evidence="7" type="ORF">BJP25_06830</name>
</gene>
<dbReference type="PROSITE" id="PS00893">
    <property type="entry name" value="NUDIX_BOX"/>
    <property type="match status" value="1"/>
</dbReference>
<dbReference type="InterPro" id="IPR000086">
    <property type="entry name" value="NUDIX_hydrolase_dom"/>
</dbReference>
<dbReference type="InterPro" id="IPR020476">
    <property type="entry name" value="Nudix_hydrolase"/>
</dbReference>
<protein>
    <submittedName>
        <fullName evidence="7">NUDIX hydrolase</fullName>
    </submittedName>
</protein>
<evidence type="ECO:0000256" key="2">
    <source>
        <dbReference type="ARBA" id="ARBA00005582"/>
    </source>
</evidence>
<proteinExistence type="inferred from homology"/>
<dbReference type="SUPFAM" id="SSF55811">
    <property type="entry name" value="Nudix"/>
    <property type="match status" value="1"/>
</dbReference>
<dbReference type="EMBL" id="MKQR01000002">
    <property type="protein sequence ID" value="OLR95451.1"/>
    <property type="molecule type" value="Genomic_DNA"/>
</dbReference>
<dbReference type="PANTHER" id="PTHR43222">
    <property type="entry name" value="NUDIX HYDROLASE 23"/>
    <property type="match status" value="1"/>
</dbReference>
<comment type="similarity">
    <text evidence="2 5">Belongs to the Nudix hydrolase family.</text>
</comment>
<keyword evidence="4" id="KW-0460">Magnesium</keyword>
<dbReference type="STRING" id="1193682.BJP25_06830"/>
<dbReference type="PRINTS" id="PR00502">
    <property type="entry name" value="NUDIXFAMILY"/>
</dbReference>
<dbReference type="GO" id="GO:0016787">
    <property type="term" value="F:hydrolase activity"/>
    <property type="evidence" value="ECO:0007669"/>
    <property type="project" value="UniProtKB-KW"/>
</dbReference>
<feature type="domain" description="Nudix hydrolase" evidence="6">
    <location>
        <begin position="36"/>
        <end position="169"/>
    </location>
</feature>
<dbReference type="PANTHER" id="PTHR43222:SF12">
    <property type="entry name" value="NUDIX HYDROLASE"/>
    <property type="match status" value="1"/>
</dbReference>
<evidence type="ECO:0000259" key="6">
    <source>
        <dbReference type="PROSITE" id="PS51462"/>
    </source>
</evidence>
<dbReference type="AlphaFoldDB" id="A0A1Q9LTX1"/>
<organism evidence="7 8">
    <name type="scientific">Actinokineospora bangkokensis</name>
    <dbReference type="NCBI Taxonomy" id="1193682"/>
    <lineage>
        <taxon>Bacteria</taxon>
        <taxon>Bacillati</taxon>
        <taxon>Actinomycetota</taxon>
        <taxon>Actinomycetes</taxon>
        <taxon>Pseudonocardiales</taxon>
        <taxon>Pseudonocardiaceae</taxon>
        <taxon>Actinokineospora</taxon>
    </lineage>
</organism>
<accession>A0A1Q9LTX1</accession>
<dbReference type="Gene3D" id="3.90.79.10">
    <property type="entry name" value="Nucleoside Triphosphate Pyrophosphohydrolase"/>
    <property type="match status" value="1"/>
</dbReference>
<dbReference type="PROSITE" id="PS51462">
    <property type="entry name" value="NUDIX"/>
    <property type="match status" value="1"/>
</dbReference>
<evidence type="ECO:0000313" key="7">
    <source>
        <dbReference type="EMBL" id="OLR95451.1"/>
    </source>
</evidence>
<dbReference type="RefSeq" id="WP_075972892.1">
    <property type="nucleotide sequence ID" value="NZ_MKQR01000002.1"/>
</dbReference>
<evidence type="ECO:0000256" key="4">
    <source>
        <dbReference type="ARBA" id="ARBA00022842"/>
    </source>
</evidence>
<evidence type="ECO:0000256" key="1">
    <source>
        <dbReference type="ARBA" id="ARBA00001946"/>
    </source>
</evidence>
<evidence type="ECO:0000256" key="3">
    <source>
        <dbReference type="ARBA" id="ARBA00022801"/>
    </source>
</evidence>
<evidence type="ECO:0000256" key="5">
    <source>
        <dbReference type="RuleBase" id="RU003476"/>
    </source>
</evidence>
<dbReference type="OrthoDB" id="5417595at2"/>
<sequence length="169" mass="17641">MTGKHSHCATCGSPYPPGTGWPKRCPTCGDTAYRNPLPVAVLLLPVDTADGGDALLVVRRDIDPGRGLLALPGGFIDFGEAWRDAAARELREETGVVVKAADVAPFQVESAPDGTLLVFGLGPRTAEAALPAPVPTAETTGWELLRGPAELAFSLHTAAAAAHFARRVH</sequence>
<comment type="cofactor">
    <cofactor evidence="1">
        <name>Mg(2+)</name>
        <dbReference type="ChEBI" id="CHEBI:18420"/>
    </cofactor>
</comment>